<accession>A0A0D3G8B5</accession>
<dbReference type="SMART" id="SM00505">
    <property type="entry name" value="Knot1"/>
    <property type="match status" value="1"/>
</dbReference>
<sequence length="111" mass="12666">MILALFIYKPRHNHFNYHSYKAFNTSAKFDHQHKDKSIKMETSRKFFPTIVVLLLLVVTTAAQARECETPSNEFKGICMMVANCANVCLTEGFSGGKCSGFRRRCMCTKDC</sequence>
<dbReference type="EnsemblPlants" id="OBART05G18450.1">
    <property type="protein sequence ID" value="OBART05G18450.1"/>
    <property type="gene ID" value="OBART05G18450"/>
</dbReference>
<dbReference type="CDD" id="cd00107">
    <property type="entry name" value="Knot1"/>
    <property type="match status" value="1"/>
</dbReference>
<dbReference type="HOGENOM" id="CLU_161668_1_0_1"/>
<dbReference type="PROSITE" id="PS00940">
    <property type="entry name" value="GAMMA_THIONIN"/>
    <property type="match status" value="1"/>
</dbReference>
<dbReference type="STRING" id="65489.A0A0D3G8B5"/>
<dbReference type="Gene3D" id="3.30.30.10">
    <property type="entry name" value="Knottin, scorpion toxin-like"/>
    <property type="match status" value="1"/>
</dbReference>
<dbReference type="SUPFAM" id="SSF57095">
    <property type="entry name" value="Scorpion toxin-like"/>
    <property type="match status" value="1"/>
</dbReference>
<protein>
    <recommendedName>
        <fullName evidence="3">Knottins-like domain-containing protein</fullName>
    </recommendedName>
</protein>
<dbReference type="PANTHER" id="PTHR33147">
    <property type="entry name" value="DEFENSIN-LIKE PROTEIN 1"/>
    <property type="match status" value="1"/>
</dbReference>
<dbReference type="InterPro" id="IPR008176">
    <property type="entry name" value="Defensin_plant"/>
</dbReference>
<reference evidence="4" key="2">
    <citation type="submission" date="2015-03" db="UniProtKB">
        <authorList>
            <consortium name="EnsemblPlants"/>
        </authorList>
    </citation>
    <scope>IDENTIFICATION</scope>
</reference>
<evidence type="ECO:0000256" key="1">
    <source>
        <dbReference type="ARBA" id="ARBA00022729"/>
    </source>
</evidence>
<evidence type="ECO:0000313" key="5">
    <source>
        <dbReference type="Proteomes" id="UP000026960"/>
    </source>
</evidence>
<organism evidence="4">
    <name type="scientific">Oryza barthii</name>
    <dbReference type="NCBI Taxonomy" id="65489"/>
    <lineage>
        <taxon>Eukaryota</taxon>
        <taxon>Viridiplantae</taxon>
        <taxon>Streptophyta</taxon>
        <taxon>Embryophyta</taxon>
        <taxon>Tracheophyta</taxon>
        <taxon>Spermatophyta</taxon>
        <taxon>Magnoliopsida</taxon>
        <taxon>Liliopsida</taxon>
        <taxon>Poales</taxon>
        <taxon>Poaceae</taxon>
        <taxon>BOP clade</taxon>
        <taxon>Oryzoideae</taxon>
        <taxon>Oryzeae</taxon>
        <taxon>Oryzinae</taxon>
        <taxon>Oryza</taxon>
    </lineage>
</organism>
<evidence type="ECO:0000313" key="4">
    <source>
        <dbReference type="EnsemblPlants" id="OBART05G18450.1"/>
    </source>
</evidence>
<evidence type="ECO:0000259" key="3">
    <source>
        <dbReference type="SMART" id="SM00505"/>
    </source>
</evidence>
<reference evidence="4" key="1">
    <citation type="journal article" date="2009" name="Rice">
        <title>De Novo Next Generation Sequencing of Plant Genomes.</title>
        <authorList>
            <person name="Rounsley S."/>
            <person name="Marri P.R."/>
            <person name="Yu Y."/>
            <person name="He R."/>
            <person name="Sisneros N."/>
            <person name="Goicoechea J.L."/>
            <person name="Lee S.J."/>
            <person name="Angelova A."/>
            <person name="Kudrna D."/>
            <person name="Luo M."/>
            <person name="Affourtit J."/>
            <person name="Desany B."/>
            <person name="Knight J."/>
            <person name="Niazi F."/>
            <person name="Egholm M."/>
            <person name="Wing R.A."/>
        </authorList>
    </citation>
    <scope>NUCLEOTIDE SEQUENCE [LARGE SCALE GENOMIC DNA]</scope>
    <source>
        <strain evidence="4">cv. IRGC 105608</strain>
    </source>
</reference>
<dbReference type="eggNOG" id="ENOG502R3RZ">
    <property type="taxonomic scope" value="Eukaryota"/>
</dbReference>
<feature type="domain" description="Knottins-like" evidence="3">
    <location>
        <begin position="66"/>
        <end position="111"/>
    </location>
</feature>
<dbReference type="InterPro" id="IPR036574">
    <property type="entry name" value="Scorpion_toxin-like_sf"/>
</dbReference>
<dbReference type="PANTHER" id="PTHR33147:SF26">
    <property type="entry name" value="DEFENSIN-LIKE PROTEIN 7-RELATED"/>
    <property type="match status" value="1"/>
</dbReference>
<name>A0A0D3G8B5_9ORYZ</name>
<proteinExistence type="predicted"/>
<dbReference type="Proteomes" id="UP000026960">
    <property type="component" value="Chromosome 5"/>
</dbReference>
<keyword evidence="1" id="KW-0732">Signal</keyword>
<dbReference type="PRINTS" id="PR00288">
    <property type="entry name" value="PUROTHIONIN"/>
</dbReference>
<dbReference type="GO" id="GO:0006952">
    <property type="term" value="P:defense response"/>
    <property type="evidence" value="ECO:0007669"/>
    <property type="project" value="InterPro"/>
</dbReference>
<dbReference type="InterPro" id="IPR003614">
    <property type="entry name" value="Knottins"/>
</dbReference>
<dbReference type="Pfam" id="PF00304">
    <property type="entry name" value="Gamma-thionin"/>
    <property type="match status" value="1"/>
</dbReference>
<evidence type="ECO:0000256" key="2">
    <source>
        <dbReference type="ARBA" id="ARBA00023157"/>
    </source>
</evidence>
<dbReference type="Gramene" id="OBART05G18450.1">
    <property type="protein sequence ID" value="OBART05G18450.1"/>
    <property type="gene ID" value="OBART05G18450"/>
</dbReference>
<keyword evidence="2" id="KW-1015">Disulfide bond</keyword>
<keyword evidence="5" id="KW-1185">Reference proteome</keyword>
<dbReference type="PaxDb" id="65489-OBART05G18450.1"/>
<dbReference type="AlphaFoldDB" id="A0A0D3G8B5"/>